<dbReference type="Proteomes" id="UP000298416">
    <property type="component" value="Unassembled WGS sequence"/>
</dbReference>
<keyword evidence="4" id="KW-0804">Transcription</keyword>
<evidence type="ECO:0000256" key="4">
    <source>
        <dbReference type="ARBA" id="ARBA00023163"/>
    </source>
</evidence>
<dbReference type="InterPro" id="IPR044810">
    <property type="entry name" value="WRKY_plant"/>
</dbReference>
<name>A0A8X9A006_SALSN</name>
<keyword evidence="3" id="KW-0238">DNA-binding</keyword>
<dbReference type="SUPFAM" id="SSF118290">
    <property type="entry name" value="WRKY DNA-binding domain"/>
    <property type="match status" value="1"/>
</dbReference>
<comment type="subcellular location">
    <subcellularLocation>
        <location evidence="1">Nucleus</location>
    </subcellularLocation>
</comment>
<accession>A0A8X9A006</accession>
<dbReference type="Gene3D" id="2.20.25.80">
    <property type="entry name" value="WRKY domain"/>
    <property type="match status" value="1"/>
</dbReference>
<dbReference type="InterPro" id="IPR036576">
    <property type="entry name" value="WRKY_dom_sf"/>
</dbReference>
<proteinExistence type="predicted"/>
<evidence type="ECO:0000313" key="8">
    <source>
        <dbReference type="Proteomes" id="UP000298416"/>
    </source>
</evidence>
<dbReference type="SMART" id="SM00774">
    <property type="entry name" value="WRKY"/>
    <property type="match status" value="1"/>
</dbReference>
<keyword evidence="8" id="KW-1185">Reference proteome</keyword>
<evidence type="ECO:0000256" key="1">
    <source>
        <dbReference type="ARBA" id="ARBA00004123"/>
    </source>
</evidence>
<evidence type="ECO:0000256" key="5">
    <source>
        <dbReference type="ARBA" id="ARBA00023242"/>
    </source>
</evidence>
<dbReference type="EMBL" id="PNBA02000005">
    <property type="protein sequence ID" value="KAG6424712.1"/>
    <property type="molecule type" value="Genomic_DNA"/>
</dbReference>
<dbReference type="GO" id="GO:0043565">
    <property type="term" value="F:sequence-specific DNA binding"/>
    <property type="evidence" value="ECO:0007669"/>
    <property type="project" value="InterPro"/>
</dbReference>
<organism evidence="7">
    <name type="scientific">Salvia splendens</name>
    <name type="common">Scarlet sage</name>
    <dbReference type="NCBI Taxonomy" id="180675"/>
    <lineage>
        <taxon>Eukaryota</taxon>
        <taxon>Viridiplantae</taxon>
        <taxon>Streptophyta</taxon>
        <taxon>Embryophyta</taxon>
        <taxon>Tracheophyta</taxon>
        <taxon>Spermatophyta</taxon>
        <taxon>Magnoliopsida</taxon>
        <taxon>eudicotyledons</taxon>
        <taxon>Gunneridae</taxon>
        <taxon>Pentapetalae</taxon>
        <taxon>asterids</taxon>
        <taxon>lamiids</taxon>
        <taxon>Lamiales</taxon>
        <taxon>Lamiaceae</taxon>
        <taxon>Nepetoideae</taxon>
        <taxon>Mentheae</taxon>
        <taxon>Salviinae</taxon>
        <taxon>Salvia</taxon>
        <taxon>Salvia subgen. Calosphace</taxon>
        <taxon>core Calosphace</taxon>
    </lineage>
</organism>
<protein>
    <recommendedName>
        <fullName evidence="6">WRKY domain-containing protein</fullName>
    </recommendedName>
</protein>
<reference evidence="7" key="1">
    <citation type="submission" date="2018-01" db="EMBL/GenBank/DDBJ databases">
        <authorList>
            <person name="Mao J.F."/>
        </authorList>
    </citation>
    <scope>NUCLEOTIDE SEQUENCE</scope>
    <source>
        <strain evidence="7">Huo1</strain>
        <tissue evidence="7">Leaf</tissue>
    </source>
</reference>
<evidence type="ECO:0000256" key="2">
    <source>
        <dbReference type="ARBA" id="ARBA00023015"/>
    </source>
</evidence>
<sequence>MAVDLVMNCRNSSFVSQSVDKFKKVMSFVGWARTGHARFRRAPFSRPRGREDLLPHPHPAGSGGGEHELLLLLCRLADFFFLRLQEEVLFVGKRHVLQEEVRGYYKCSSVRGCPARKHVERDVDDPTMLVVTKEGDHTHNPSIAETCTAIILQSS</sequence>
<dbReference type="GO" id="GO:0005634">
    <property type="term" value="C:nucleus"/>
    <property type="evidence" value="ECO:0007669"/>
    <property type="project" value="UniProtKB-SubCell"/>
</dbReference>
<dbReference type="PROSITE" id="PS50811">
    <property type="entry name" value="WRKY"/>
    <property type="match status" value="1"/>
</dbReference>
<comment type="caution">
    <text evidence="7">The sequence shown here is derived from an EMBL/GenBank/DDBJ whole genome shotgun (WGS) entry which is preliminary data.</text>
</comment>
<evidence type="ECO:0000259" key="6">
    <source>
        <dbReference type="PROSITE" id="PS50811"/>
    </source>
</evidence>
<reference evidence="7" key="2">
    <citation type="submission" date="2020-08" db="EMBL/GenBank/DDBJ databases">
        <title>Plant Genome Project.</title>
        <authorList>
            <person name="Zhang R.-G."/>
        </authorList>
    </citation>
    <scope>NUCLEOTIDE SEQUENCE</scope>
    <source>
        <strain evidence="7">Huo1</strain>
        <tissue evidence="7">Leaf</tissue>
    </source>
</reference>
<keyword evidence="2" id="KW-0805">Transcription regulation</keyword>
<dbReference type="PANTHER" id="PTHR31282">
    <property type="entry name" value="WRKY TRANSCRIPTION FACTOR 21-RELATED"/>
    <property type="match status" value="1"/>
</dbReference>
<dbReference type="AlphaFoldDB" id="A0A8X9A006"/>
<keyword evidence="5" id="KW-0539">Nucleus</keyword>
<dbReference type="GO" id="GO:0003700">
    <property type="term" value="F:DNA-binding transcription factor activity"/>
    <property type="evidence" value="ECO:0007669"/>
    <property type="project" value="InterPro"/>
</dbReference>
<dbReference type="Pfam" id="PF03106">
    <property type="entry name" value="WRKY"/>
    <property type="match status" value="1"/>
</dbReference>
<feature type="domain" description="WRKY" evidence="6">
    <location>
        <begin position="102"/>
        <end position="142"/>
    </location>
</feature>
<evidence type="ECO:0000313" key="7">
    <source>
        <dbReference type="EMBL" id="KAG6424712.1"/>
    </source>
</evidence>
<gene>
    <name evidence="7" type="ORF">SASPL_115132</name>
</gene>
<evidence type="ECO:0000256" key="3">
    <source>
        <dbReference type="ARBA" id="ARBA00023125"/>
    </source>
</evidence>
<dbReference type="InterPro" id="IPR003657">
    <property type="entry name" value="WRKY_dom"/>
</dbReference>